<gene>
    <name evidence="2" type="ORF">QQ008_07215</name>
</gene>
<dbReference type="Pfam" id="PF12771">
    <property type="entry name" value="SusD-like_2"/>
    <property type="match status" value="1"/>
</dbReference>
<accession>A0ABT8KLN5</accession>
<reference evidence="2" key="1">
    <citation type="submission" date="2023-06" db="EMBL/GenBank/DDBJ databases">
        <title>Genomic of Parafulvivirga corallium.</title>
        <authorList>
            <person name="Wang G."/>
        </authorList>
    </citation>
    <scope>NUCLEOTIDE SEQUENCE</scope>
    <source>
        <strain evidence="2">BMA10</strain>
    </source>
</reference>
<dbReference type="SUPFAM" id="SSF48452">
    <property type="entry name" value="TPR-like"/>
    <property type="match status" value="1"/>
</dbReference>
<dbReference type="InterPro" id="IPR041662">
    <property type="entry name" value="SusD-like_2"/>
</dbReference>
<keyword evidence="2" id="KW-0449">Lipoprotein</keyword>
<evidence type="ECO:0000313" key="2">
    <source>
        <dbReference type="EMBL" id="MDN5201143.1"/>
    </source>
</evidence>
<sequence>MKNIIKSLFLITLMLFASCESIVDGINDNPNELTPTDVNAEFFLNGAMLANSVAQAGHLNRISGLWSGQLFGFTSLYSNIYGYSMSSAESVTTWSRIYIGVIPNVRNIRSIVPDDKLLVGISKVLEAHAVGTAASLFGNVPYSEINTEVEDPKFDGQMAVFNSLISLLNDAISDLNGASSRTVDFDIYFGGDATKWLAAANTLKARYHLQMKDYGAAYTAAQNGISSADGSMKYIPRGDPSISEGDKNLFWTILEGSRAGDIGTGNSYMMQLLDPASGINRNNAKTDETARFGYYTIDENSGNANLGIIEQFEPHNLITYQENLLILAETGARTADFNTGLGHLNELRQYLNTGDFLNENFVGQSFQYDDYVEADFMAGGIENGDNIDQTRALLREIIEERYISGFGMFMGFNDARRLRKNDSDIAVPFPLNNAAASQHPERMPYSEDELNSNSNAPEVDPGILEKTEVNK</sequence>
<protein>
    <submittedName>
        <fullName evidence="2">SusD/RagB family nutrient-binding outer membrane lipoprotein</fullName>
    </submittedName>
</protein>
<dbReference type="Proteomes" id="UP001172082">
    <property type="component" value="Unassembled WGS sequence"/>
</dbReference>
<proteinExistence type="predicted"/>
<comment type="caution">
    <text evidence="2">The sequence shown here is derived from an EMBL/GenBank/DDBJ whole genome shotgun (WGS) entry which is preliminary data.</text>
</comment>
<organism evidence="2 3">
    <name type="scientific">Splendidivirga corallicola</name>
    <dbReference type="NCBI Taxonomy" id="3051826"/>
    <lineage>
        <taxon>Bacteria</taxon>
        <taxon>Pseudomonadati</taxon>
        <taxon>Bacteroidota</taxon>
        <taxon>Cytophagia</taxon>
        <taxon>Cytophagales</taxon>
        <taxon>Splendidivirgaceae</taxon>
        <taxon>Splendidivirga</taxon>
    </lineage>
</organism>
<dbReference type="EMBL" id="JAUJEA010000002">
    <property type="protein sequence ID" value="MDN5201143.1"/>
    <property type="molecule type" value="Genomic_DNA"/>
</dbReference>
<dbReference type="PROSITE" id="PS51257">
    <property type="entry name" value="PROKAR_LIPOPROTEIN"/>
    <property type="match status" value="1"/>
</dbReference>
<evidence type="ECO:0000256" key="1">
    <source>
        <dbReference type="SAM" id="MobiDB-lite"/>
    </source>
</evidence>
<evidence type="ECO:0000313" key="3">
    <source>
        <dbReference type="Proteomes" id="UP001172082"/>
    </source>
</evidence>
<name>A0ABT8KLN5_9BACT</name>
<dbReference type="RefSeq" id="WP_346751169.1">
    <property type="nucleotide sequence ID" value="NZ_JAUJEA010000002.1"/>
</dbReference>
<feature type="region of interest" description="Disordered" evidence="1">
    <location>
        <begin position="432"/>
        <end position="471"/>
    </location>
</feature>
<dbReference type="Gene3D" id="1.25.40.390">
    <property type="match status" value="1"/>
</dbReference>
<dbReference type="InterPro" id="IPR011990">
    <property type="entry name" value="TPR-like_helical_dom_sf"/>
</dbReference>
<keyword evidence="3" id="KW-1185">Reference proteome</keyword>